<feature type="transmembrane region" description="Helical" evidence="6">
    <location>
        <begin position="9"/>
        <end position="31"/>
    </location>
</feature>
<feature type="transmembrane region" description="Helical" evidence="6">
    <location>
        <begin position="242"/>
        <end position="267"/>
    </location>
</feature>
<sequence length="439" mass="48019">MKKLFLSSLGVNILVIAINLITGILSARYLGPEGRGELATATRWSGLFTILFTIGLPGAVIYLGKQFPEKQREYFGTYLLIGTFIGVVGVVAGEFLVPVLLSGQSDKVIALAQISMITLPLGLLSDGLIGTLQTQNLFGKVLTLRILNPVGTLTIICGLLLSHDYSVRNFIICSLFWSLAMFIISLGWVLKVIRPRIANVFRAARELFTKGIQIYASFIVSTFGSNLDQLIISLFLTTYTLGLYTVSVSVATMLPSVLVGALGTYLFPKLMDMQQEQRQRQVERIHGTLFYGTFSLAICVALVLPFLLPFVYGSEYAEASLMGQILLICAPLNVGYVVMINYLSTEGKFNYVTYAEITGLVTGGTTAFLLLQWLGGVGAALGVMIIALVKWAVVLYRCASLGIGWHRLLRFYPGPFVSALRLVQNKLQRGRKQPSVIGD</sequence>
<dbReference type="Proteomes" id="UP000730618">
    <property type="component" value="Unassembled WGS sequence"/>
</dbReference>
<feature type="transmembrane region" description="Helical" evidence="6">
    <location>
        <begin position="288"/>
        <end position="312"/>
    </location>
</feature>
<keyword evidence="3 6" id="KW-0812">Transmembrane</keyword>
<comment type="subcellular location">
    <subcellularLocation>
        <location evidence="1">Cell membrane</location>
        <topology evidence="1">Multi-pass membrane protein</topology>
    </subcellularLocation>
</comment>
<name>A0ABN7TIH2_9BACL</name>
<keyword evidence="4 6" id="KW-1133">Transmembrane helix</keyword>
<comment type="caution">
    <text evidence="7">The sequence shown here is derived from an EMBL/GenBank/DDBJ whole genome shotgun (WGS) entry which is preliminary data.</text>
</comment>
<feature type="transmembrane region" description="Helical" evidence="6">
    <location>
        <begin position="324"/>
        <end position="344"/>
    </location>
</feature>
<dbReference type="Pfam" id="PF13440">
    <property type="entry name" value="Polysacc_synt_3"/>
    <property type="match status" value="1"/>
</dbReference>
<evidence type="ECO:0000256" key="6">
    <source>
        <dbReference type="SAM" id="Phobius"/>
    </source>
</evidence>
<reference evidence="7 8" key="1">
    <citation type="submission" date="2021-06" db="EMBL/GenBank/DDBJ databases">
        <authorList>
            <person name="Criscuolo A."/>
        </authorList>
    </citation>
    <scope>NUCLEOTIDE SEQUENCE [LARGE SCALE GENOMIC DNA]</scope>
    <source>
        <strain evidence="8">CIP 111802</strain>
    </source>
</reference>
<gene>
    <name evidence="7" type="ORF">PAECIP111802_01846</name>
</gene>
<evidence type="ECO:0000256" key="5">
    <source>
        <dbReference type="ARBA" id="ARBA00023136"/>
    </source>
</evidence>
<dbReference type="EMBL" id="CAJVCE010000004">
    <property type="protein sequence ID" value="CAG7632445.1"/>
    <property type="molecule type" value="Genomic_DNA"/>
</dbReference>
<keyword evidence="8" id="KW-1185">Reference proteome</keyword>
<accession>A0ABN7TIH2</accession>
<dbReference type="RefSeq" id="WP_218098180.1">
    <property type="nucleotide sequence ID" value="NZ_CAJVCE010000004.1"/>
</dbReference>
<feature type="transmembrane region" description="Helical" evidence="6">
    <location>
        <begin position="351"/>
        <end position="371"/>
    </location>
</feature>
<protein>
    <recommendedName>
        <fullName evidence="9">Polysaccharide biosynthesis protein C-terminal domain-containing protein</fullName>
    </recommendedName>
</protein>
<feature type="transmembrane region" description="Helical" evidence="6">
    <location>
        <begin position="214"/>
        <end position="236"/>
    </location>
</feature>
<evidence type="ECO:0000256" key="3">
    <source>
        <dbReference type="ARBA" id="ARBA00022692"/>
    </source>
</evidence>
<evidence type="ECO:0000256" key="1">
    <source>
        <dbReference type="ARBA" id="ARBA00004651"/>
    </source>
</evidence>
<feature type="transmembrane region" description="Helical" evidence="6">
    <location>
        <begin position="108"/>
        <end position="129"/>
    </location>
</feature>
<evidence type="ECO:0000256" key="4">
    <source>
        <dbReference type="ARBA" id="ARBA00022989"/>
    </source>
</evidence>
<organism evidence="7 8">
    <name type="scientific">Paenibacillus allorhizosphaerae</name>
    <dbReference type="NCBI Taxonomy" id="2849866"/>
    <lineage>
        <taxon>Bacteria</taxon>
        <taxon>Bacillati</taxon>
        <taxon>Bacillota</taxon>
        <taxon>Bacilli</taxon>
        <taxon>Bacillales</taxon>
        <taxon>Paenibacillaceae</taxon>
        <taxon>Paenibacillus</taxon>
    </lineage>
</organism>
<evidence type="ECO:0000256" key="2">
    <source>
        <dbReference type="ARBA" id="ARBA00022475"/>
    </source>
</evidence>
<feature type="transmembrane region" description="Helical" evidence="6">
    <location>
        <begin position="43"/>
        <end position="63"/>
    </location>
</feature>
<feature type="transmembrane region" description="Helical" evidence="6">
    <location>
        <begin position="377"/>
        <end position="399"/>
    </location>
</feature>
<dbReference type="PANTHER" id="PTHR30250:SF11">
    <property type="entry name" value="O-ANTIGEN TRANSPORTER-RELATED"/>
    <property type="match status" value="1"/>
</dbReference>
<keyword evidence="5 6" id="KW-0472">Membrane</keyword>
<evidence type="ECO:0000313" key="7">
    <source>
        <dbReference type="EMBL" id="CAG7632445.1"/>
    </source>
</evidence>
<feature type="transmembrane region" description="Helical" evidence="6">
    <location>
        <begin position="75"/>
        <end position="96"/>
    </location>
</feature>
<evidence type="ECO:0008006" key="9">
    <source>
        <dbReference type="Google" id="ProtNLM"/>
    </source>
</evidence>
<evidence type="ECO:0000313" key="8">
    <source>
        <dbReference type="Proteomes" id="UP000730618"/>
    </source>
</evidence>
<feature type="transmembrane region" description="Helical" evidence="6">
    <location>
        <begin position="141"/>
        <end position="161"/>
    </location>
</feature>
<dbReference type="InterPro" id="IPR050833">
    <property type="entry name" value="Poly_Biosynth_Transport"/>
</dbReference>
<feature type="transmembrane region" description="Helical" evidence="6">
    <location>
        <begin position="167"/>
        <end position="193"/>
    </location>
</feature>
<dbReference type="PANTHER" id="PTHR30250">
    <property type="entry name" value="PST FAMILY PREDICTED COLANIC ACID TRANSPORTER"/>
    <property type="match status" value="1"/>
</dbReference>
<proteinExistence type="predicted"/>
<keyword evidence="2" id="KW-1003">Cell membrane</keyword>